<name>A0A2S4PZU9_9PEZI</name>
<dbReference type="Proteomes" id="UP000237438">
    <property type="component" value="Unassembled WGS sequence"/>
</dbReference>
<sequence>MELDVDSIAPSTSAHSTPSASQTQPPFPPLTASSNTVVNEEENSAHAPRTILNPVALSKRAAQYFTDTTSQSPRNEAHQTPAYLPKELQVMIQGRQDQERVWHREIEKKEAEFIRDYIRKAIACLADFRKRCNGYHPTRYCSRAPSCGNCGSCMHSQNDCKAFTKRKNCGGPHRSDSHKFLARPSRYGGPTKEQLKSFHKIGEREYQAVARTKAAEQRATAVTESIVISSSQSSEPSSTDIQQTPI</sequence>
<comment type="caution">
    <text evidence="2">The sequence shown here is derived from an EMBL/GenBank/DDBJ whole genome shotgun (WGS) entry which is preliminary data.</text>
</comment>
<accession>A0A2S4PZU9</accession>
<reference evidence="2 3" key="1">
    <citation type="submission" date="2017-10" db="EMBL/GenBank/DDBJ databases">
        <title>Development of genomic resources for the powdery mildew, Erysiphe pulchra.</title>
        <authorList>
            <person name="Wadl P.A."/>
            <person name="Mack B.M."/>
            <person name="Moore G."/>
            <person name="Beltz S.B."/>
        </authorList>
    </citation>
    <scope>NUCLEOTIDE SEQUENCE [LARGE SCALE GENOMIC DNA]</scope>
    <source>
        <strain evidence="2">Cflorida</strain>
    </source>
</reference>
<feature type="compositionally biased region" description="Low complexity" evidence="1">
    <location>
        <begin position="7"/>
        <end position="24"/>
    </location>
</feature>
<organism evidence="2 3">
    <name type="scientific">Erysiphe pulchra</name>
    <dbReference type="NCBI Taxonomy" id="225359"/>
    <lineage>
        <taxon>Eukaryota</taxon>
        <taxon>Fungi</taxon>
        <taxon>Dikarya</taxon>
        <taxon>Ascomycota</taxon>
        <taxon>Pezizomycotina</taxon>
        <taxon>Leotiomycetes</taxon>
        <taxon>Erysiphales</taxon>
        <taxon>Erysiphaceae</taxon>
        <taxon>Erysiphe</taxon>
    </lineage>
</organism>
<dbReference type="AlphaFoldDB" id="A0A2S4PZU9"/>
<evidence type="ECO:0000256" key="1">
    <source>
        <dbReference type="SAM" id="MobiDB-lite"/>
    </source>
</evidence>
<proteinExistence type="predicted"/>
<evidence type="ECO:0000313" key="2">
    <source>
        <dbReference type="EMBL" id="POS87559.1"/>
    </source>
</evidence>
<feature type="region of interest" description="Disordered" evidence="1">
    <location>
        <begin position="225"/>
        <end position="246"/>
    </location>
</feature>
<feature type="region of interest" description="Disordered" evidence="1">
    <location>
        <begin position="1"/>
        <end position="49"/>
    </location>
</feature>
<evidence type="ECO:0000313" key="3">
    <source>
        <dbReference type="Proteomes" id="UP000237438"/>
    </source>
</evidence>
<feature type="compositionally biased region" description="Low complexity" evidence="1">
    <location>
        <begin position="225"/>
        <end position="239"/>
    </location>
</feature>
<feature type="region of interest" description="Disordered" evidence="1">
    <location>
        <begin position="172"/>
        <end position="192"/>
    </location>
</feature>
<keyword evidence="3" id="KW-1185">Reference proteome</keyword>
<protein>
    <submittedName>
        <fullName evidence="2">Uncharacterized protein</fullName>
    </submittedName>
</protein>
<dbReference type="EMBL" id="PEDP01000106">
    <property type="protein sequence ID" value="POS87559.1"/>
    <property type="molecule type" value="Genomic_DNA"/>
</dbReference>
<dbReference type="OrthoDB" id="10035396at2759"/>
<gene>
    <name evidence="2" type="ORF">EPUL_000920</name>
</gene>